<keyword evidence="3" id="KW-0472">Membrane</keyword>
<reference evidence="5" key="1">
    <citation type="submission" date="2010-03" db="EMBL/GenBank/DDBJ databases">
        <title>The genome sequence of Synergistetes sp. SGP1.</title>
        <authorList>
            <consortium name="metaHIT consortium -- http://www.metahit.eu/"/>
            <person name="Pajon A."/>
            <person name="Turner K."/>
            <person name="Parkhill J."/>
            <person name="Wade W."/>
            <person name="Vartoukian S."/>
        </authorList>
    </citation>
    <scope>NUCLEOTIDE SEQUENCE [LARGE SCALE GENOMIC DNA]</scope>
    <source>
        <strain evidence="5">SGP1</strain>
    </source>
</reference>
<sequence>MQDHDRTTGSPQADLPPLDPTTERLVSELAARLLPPLTQALARSAAPRDREDAAQEVKAALKDGLDGLSRALQEDLRREAERRQALLQPLAAAVDEIASLRVFFGEATGSIRSAREDAQALARMREALSRLEGAVKEGSEEGRSCRQALIAPLGTILDELSALRGEVRNAGEALRGVSAQGKGAGELHDEAARLRGLLERSEERDLERREELKTTAEAVARAAEGLRRGLEAEREAAREATGDTPGAEALKRLMDVTIPSWEGMLRAHRQAQTRELDALSKELSNLESQTSAAMGQTIQETLRRELAAREEEWSRRLSAERAETAERTRKLIWILLGLAGLSGLSVLCAVAALLR</sequence>
<proteinExistence type="predicted"/>
<keyword evidence="1" id="KW-0175">Coiled coil</keyword>
<keyword evidence="5" id="KW-1185">Reference proteome</keyword>
<reference evidence="4 5" key="2">
    <citation type="submission" date="2010-03" db="EMBL/GenBank/DDBJ databases">
        <authorList>
            <person name="Pajon A."/>
        </authorList>
    </citation>
    <scope>NUCLEOTIDE SEQUENCE [LARGE SCALE GENOMIC DNA]</scope>
    <source>
        <strain evidence="4 5">SGP1</strain>
    </source>
</reference>
<feature type="coiled-coil region" evidence="1">
    <location>
        <begin position="184"/>
        <end position="240"/>
    </location>
</feature>
<organism evidence="4 5">
    <name type="scientific">Fretibacterium fastidiosum</name>
    <dbReference type="NCBI Taxonomy" id="651822"/>
    <lineage>
        <taxon>Bacteria</taxon>
        <taxon>Thermotogati</taxon>
        <taxon>Synergistota</taxon>
        <taxon>Synergistia</taxon>
        <taxon>Synergistales</taxon>
        <taxon>Aminobacteriaceae</taxon>
        <taxon>Fretibacterium</taxon>
    </lineage>
</organism>
<name>A0AB94IZ69_9BACT</name>
<evidence type="ECO:0000256" key="1">
    <source>
        <dbReference type="SAM" id="Coils"/>
    </source>
</evidence>
<keyword evidence="3" id="KW-1133">Transmembrane helix</keyword>
<feature type="coiled-coil region" evidence="1">
    <location>
        <begin position="111"/>
        <end position="141"/>
    </location>
</feature>
<feature type="transmembrane region" description="Helical" evidence="3">
    <location>
        <begin position="331"/>
        <end position="354"/>
    </location>
</feature>
<protein>
    <submittedName>
        <fullName evidence="4">Uncharacterized protein</fullName>
    </submittedName>
</protein>
<dbReference type="AlphaFoldDB" id="A0AB94IZ69"/>
<accession>A0AB94IZ69</accession>
<feature type="region of interest" description="Disordered" evidence="2">
    <location>
        <begin position="1"/>
        <end position="21"/>
    </location>
</feature>
<gene>
    <name evidence="4" type="ORF">SY1_23640</name>
</gene>
<dbReference type="KEGG" id="sbr:SY1_23640"/>
<evidence type="ECO:0000313" key="4">
    <source>
        <dbReference type="EMBL" id="CBL29014.1"/>
    </source>
</evidence>
<evidence type="ECO:0000256" key="3">
    <source>
        <dbReference type="SAM" id="Phobius"/>
    </source>
</evidence>
<dbReference type="EMBL" id="FP929056">
    <property type="protein sequence ID" value="CBL29014.1"/>
    <property type="molecule type" value="Genomic_DNA"/>
</dbReference>
<feature type="coiled-coil region" evidence="1">
    <location>
        <begin position="269"/>
        <end position="296"/>
    </location>
</feature>
<evidence type="ECO:0000256" key="2">
    <source>
        <dbReference type="SAM" id="MobiDB-lite"/>
    </source>
</evidence>
<evidence type="ECO:0000313" key="5">
    <source>
        <dbReference type="Proteomes" id="UP000008957"/>
    </source>
</evidence>
<keyword evidence="3" id="KW-0812">Transmembrane</keyword>
<dbReference type="Proteomes" id="UP000008957">
    <property type="component" value="Chromosome"/>
</dbReference>